<dbReference type="Proteomes" id="UP000297014">
    <property type="component" value="Unassembled WGS sequence"/>
</dbReference>
<gene>
    <name evidence="2" type="ORF">AJ85_01040</name>
    <name evidence="1" type="ORF">BALCAV_0203225</name>
</gene>
<name>A0A094YYM8_ALKAL</name>
<dbReference type="EMBL" id="ALPT02000007">
    <property type="protein sequence ID" value="KGA98647.1"/>
    <property type="molecule type" value="Genomic_DNA"/>
</dbReference>
<organism evidence="1 3">
    <name type="scientific">Alkalihalobacillus alcalophilus ATCC 27647 = CGMCC 1.3604</name>
    <dbReference type="NCBI Taxonomy" id="1218173"/>
    <lineage>
        <taxon>Bacteria</taxon>
        <taxon>Bacillati</taxon>
        <taxon>Bacillota</taxon>
        <taxon>Bacilli</taxon>
        <taxon>Bacillales</taxon>
        <taxon>Bacillaceae</taxon>
        <taxon>Alkalihalobacillus</taxon>
    </lineage>
</organism>
<evidence type="ECO:0000313" key="4">
    <source>
        <dbReference type="Proteomes" id="UP000297014"/>
    </source>
</evidence>
<dbReference type="EMBL" id="JALP01000339">
    <property type="protein sequence ID" value="THG88683.1"/>
    <property type="molecule type" value="Genomic_DNA"/>
</dbReference>
<dbReference type="RefSeq" id="WP_003324695.1">
    <property type="nucleotide sequence ID" value="NZ_ALPT02000007.1"/>
</dbReference>
<reference evidence="2 4" key="2">
    <citation type="submission" date="2014-01" db="EMBL/GenBank/DDBJ databases">
        <title>Draft genome sequencing of Bacillus alcalophilus CGMCC 1.3604.</title>
        <authorList>
            <person name="Yang J."/>
            <person name="Diao L."/>
            <person name="Yang S."/>
        </authorList>
    </citation>
    <scope>NUCLEOTIDE SEQUENCE [LARGE SCALE GENOMIC DNA]</scope>
    <source>
        <strain evidence="2 4">CGMCC 1.3604</strain>
    </source>
</reference>
<reference evidence="1 3" key="1">
    <citation type="journal article" date="2014" name="Genome Announc.">
        <title>Draft Genome Sequence of Bacillus alcalophilus AV1934, a Classic Alkaliphile Isolated from Human Feces in 1934.</title>
        <authorList>
            <person name="Attie O."/>
            <person name="Jayaprakash A."/>
            <person name="Shah H."/>
            <person name="Paulsen I.T."/>
            <person name="Morino M."/>
            <person name="Takahashi Y."/>
            <person name="Narumi I."/>
            <person name="Sachidanandam R."/>
            <person name="Satoh K."/>
            <person name="Ito M."/>
            <person name="Krulwich T.A."/>
        </authorList>
    </citation>
    <scope>NUCLEOTIDE SEQUENCE [LARGE SCALE GENOMIC DNA]</scope>
    <source>
        <strain evidence="1 3">AV1934</strain>
    </source>
</reference>
<keyword evidence="3" id="KW-1185">Reference proteome</keyword>
<evidence type="ECO:0000313" key="1">
    <source>
        <dbReference type="EMBL" id="KGA98647.1"/>
    </source>
</evidence>
<dbReference type="AlphaFoldDB" id="A0A094YYM8"/>
<sequence>MSISVEDVLGKIHFGIGNLTESDYEVLRKDVKHTSECMLKKVELHGRYLEMNNIETEMYHKSCINEIIKLEELL</sequence>
<accession>A0A094YYM8</accession>
<proteinExistence type="predicted"/>
<evidence type="ECO:0000313" key="2">
    <source>
        <dbReference type="EMBL" id="THG88683.1"/>
    </source>
</evidence>
<comment type="caution">
    <text evidence="1">The sequence shown here is derived from an EMBL/GenBank/DDBJ whole genome shotgun (WGS) entry which is preliminary data.</text>
</comment>
<evidence type="ECO:0000313" key="3">
    <source>
        <dbReference type="Proteomes" id="UP000002754"/>
    </source>
</evidence>
<dbReference type="Proteomes" id="UP000002754">
    <property type="component" value="Unassembled WGS sequence"/>
</dbReference>
<protein>
    <submittedName>
        <fullName evidence="1">Uncharacterized protein</fullName>
    </submittedName>
</protein>